<gene>
    <name evidence="1" type="ORF">SHERM_25558</name>
</gene>
<feature type="non-terminal residue" evidence="1">
    <location>
        <position position="129"/>
    </location>
</feature>
<comment type="caution">
    <text evidence="1">The sequence shown here is derived from an EMBL/GenBank/DDBJ whole genome shotgun (WGS) entry which is preliminary data.</text>
</comment>
<proteinExistence type="predicted"/>
<protein>
    <submittedName>
        <fullName evidence="1">Uncharacterized protein</fullName>
    </submittedName>
</protein>
<feature type="non-terminal residue" evidence="1">
    <location>
        <position position="1"/>
    </location>
</feature>
<evidence type="ECO:0000313" key="1">
    <source>
        <dbReference type="EMBL" id="CAA0830093.1"/>
    </source>
</evidence>
<organism evidence="1 2">
    <name type="scientific">Striga hermonthica</name>
    <name type="common">Purple witchweed</name>
    <name type="synonym">Buchnera hermonthica</name>
    <dbReference type="NCBI Taxonomy" id="68872"/>
    <lineage>
        <taxon>Eukaryota</taxon>
        <taxon>Viridiplantae</taxon>
        <taxon>Streptophyta</taxon>
        <taxon>Embryophyta</taxon>
        <taxon>Tracheophyta</taxon>
        <taxon>Spermatophyta</taxon>
        <taxon>Magnoliopsida</taxon>
        <taxon>eudicotyledons</taxon>
        <taxon>Gunneridae</taxon>
        <taxon>Pentapetalae</taxon>
        <taxon>asterids</taxon>
        <taxon>lamiids</taxon>
        <taxon>Lamiales</taxon>
        <taxon>Orobanchaceae</taxon>
        <taxon>Buchnereae</taxon>
        <taxon>Striga</taxon>
    </lineage>
</organism>
<accession>A0A9N7NHQ8</accession>
<dbReference type="Proteomes" id="UP001153555">
    <property type="component" value="Unassembled WGS sequence"/>
</dbReference>
<name>A0A9N7NHQ8_STRHE</name>
<reference evidence="1" key="1">
    <citation type="submission" date="2019-12" db="EMBL/GenBank/DDBJ databases">
        <authorList>
            <person name="Scholes J."/>
        </authorList>
    </citation>
    <scope>NUCLEOTIDE SEQUENCE</scope>
</reference>
<dbReference type="AlphaFoldDB" id="A0A9N7NHQ8"/>
<dbReference type="EMBL" id="CACSLK010027813">
    <property type="protein sequence ID" value="CAA0830093.1"/>
    <property type="molecule type" value="Genomic_DNA"/>
</dbReference>
<sequence>INGVFHCASIALSKCSRNSTMLEWLFVKFQNQWFSLLDLDVVLIRPLILTSLKKSWYPILSFRKYISEPIVFIQHIISHYRRPFSFKLDRFYIFVPHNFIQPPFEFDITIQRMSNLVPQFTHYVPHAKT</sequence>
<keyword evidence="2" id="KW-1185">Reference proteome</keyword>
<evidence type="ECO:0000313" key="2">
    <source>
        <dbReference type="Proteomes" id="UP001153555"/>
    </source>
</evidence>